<dbReference type="InterPro" id="IPR015760">
    <property type="entry name" value="TIF_IF2"/>
</dbReference>
<dbReference type="Gene3D" id="3.40.50.300">
    <property type="entry name" value="P-loop containing nucleotide triphosphate hydrolases"/>
    <property type="match status" value="1"/>
</dbReference>
<dbReference type="InterPro" id="IPR005225">
    <property type="entry name" value="Small_GTP-bd"/>
</dbReference>
<evidence type="ECO:0000256" key="8">
    <source>
        <dbReference type="SAM" id="MobiDB-lite"/>
    </source>
</evidence>
<evidence type="ECO:0000256" key="2">
    <source>
        <dbReference type="ARBA" id="ARBA00022540"/>
    </source>
</evidence>
<keyword evidence="10" id="KW-0934">Plastid</keyword>
<dbReference type="Pfam" id="PF04760">
    <property type="entry name" value="IF2_N"/>
    <property type="match status" value="1"/>
</dbReference>
<dbReference type="GO" id="GO:0003743">
    <property type="term" value="F:translation initiation factor activity"/>
    <property type="evidence" value="ECO:0007669"/>
    <property type="project" value="UniProtKB-KW"/>
</dbReference>
<dbReference type="Pfam" id="PF11987">
    <property type="entry name" value="IF-2"/>
    <property type="match status" value="1"/>
</dbReference>
<dbReference type="RefSeq" id="YP_009396609.1">
    <property type="nucleotide sequence ID" value="NC_035283.1"/>
</dbReference>
<dbReference type="Gene3D" id="3.40.50.10050">
    <property type="entry name" value="Translation initiation factor IF- 2, domain 3"/>
    <property type="match status" value="1"/>
</dbReference>
<protein>
    <recommendedName>
        <fullName evidence="7">Translation initiation factor IF-2, chloroplastic</fullName>
    </recommendedName>
</protein>
<gene>
    <name evidence="10" type="primary">infB</name>
</gene>
<keyword evidence="2 10" id="KW-0396">Initiation factor</keyword>
<evidence type="ECO:0000256" key="6">
    <source>
        <dbReference type="ARBA" id="ARBA00025162"/>
    </source>
</evidence>
<dbReference type="FunFam" id="2.40.30.10:FF:000008">
    <property type="entry name" value="Translation initiation factor IF-2"/>
    <property type="match status" value="1"/>
</dbReference>
<accession>A0A1Z1MJ03</accession>
<dbReference type="GO" id="GO:0005525">
    <property type="term" value="F:GTP binding"/>
    <property type="evidence" value="ECO:0007669"/>
    <property type="project" value="UniProtKB-KW"/>
</dbReference>
<dbReference type="InterPro" id="IPR000178">
    <property type="entry name" value="TF_IF2_bacterial-like"/>
</dbReference>
<comment type="similarity">
    <text evidence="1">Belongs to the TRAFAC class translation factor GTPase superfamily. Classic translation factor GTPase family. IF-2 subfamily.</text>
</comment>
<dbReference type="CDD" id="cd03702">
    <property type="entry name" value="IF2_mtIF2_II"/>
    <property type="match status" value="1"/>
</dbReference>
<dbReference type="InterPro" id="IPR000795">
    <property type="entry name" value="T_Tr_GTP-bd_dom"/>
</dbReference>
<feature type="region of interest" description="Disordered" evidence="8">
    <location>
        <begin position="80"/>
        <end position="104"/>
    </location>
</feature>
<dbReference type="CDD" id="cd03692">
    <property type="entry name" value="mtIF2_IVc"/>
    <property type="match status" value="1"/>
</dbReference>
<organism evidence="10">
    <name type="scientific">Vertebrata australis</name>
    <dbReference type="NCBI Taxonomy" id="1967852"/>
    <lineage>
        <taxon>Eukaryota</taxon>
        <taxon>Rhodophyta</taxon>
        <taxon>Florideophyceae</taxon>
        <taxon>Rhodymeniophycidae</taxon>
        <taxon>Ceramiales</taxon>
        <taxon>Rhodomelaceae</taxon>
        <taxon>Polysiphonioideae</taxon>
        <taxon>Vertebrata</taxon>
    </lineage>
</organism>
<dbReference type="InterPro" id="IPR036925">
    <property type="entry name" value="TIF_IF2_dom3_sf"/>
</dbReference>
<dbReference type="EMBL" id="MF101439">
    <property type="protein sequence ID" value="ARW65795.1"/>
    <property type="molecule type" value="Genomic_DNA"/>
</dbReference>
<dbReference type="InterPro" id="IPR009000">
    <property type="entry name" value="Transl_B-barrel_sf"/>
</dbReference>
<dbReference type="PANTHER" id="PTHR43381:SF5">
    <property type="entry name" value="TR-TYPE G DOMAIN-CONTAINING PROTEIN"/>
    <property type="match status" value="1"/>
</dbReference>
<feature type="compositionally biased region" description="Basic residues" evidence="8">
    <location>
        <begin position="90"/>
        <end position="101"/>
    </location>
</feature>
<dbReference type="SUPFAM" id="SSF52540">
    <property type="entry name" value="P-loop containing nucleoside triphosphate hydrolases"/>
    <property type="match status" value="1"/>
</dbReference>
<feature type="domain" description="Tr-type G" evidence="9">
    <location>
        <begin position="258"/>
        <end position="429"/>
    </location>
</feature>
<dbReference type="PRINTS" id="PR00315">
    <property type="entry name" value="ELONGATNFCT"/>
</dbReference>
<dbReference type="GO" id="GO:0005829">
    <property type="term" value="C:cytosol"/>
    <property type="evidence" value="ECO:0007669"/>
    <property type="project" value="TreeGrafter"/>
</dbReference>
<dbReference type="PANTHER" id="PTHR43381">
    <property type="entry name" value="TRANSLATION INITIATION FACTOR IF-2-RELATED"/>
    <property type="match status" value="1"/>
</dbReference>
<evidence type="ECO:0000256" key="1">
    <source>
        <dbReference type="ARBA" id="ARBA00007733"/>
    </source>
</evidence>
<dbReference type="GO" id="GO:0003924">
    <property type="term" value="F:GTPase activity"/>
    <property type="evidence" value="ECO:0007669"/>
    <property type="project" value="InterPro"/>
</dbReference>
<dbReference type="Pfam" id="PF22042">
    <property type="entry name" value="EF-G_D2"/>
    <property type="match status" value="1"/>
</dbReference>
<keyword evidence="4" id="KW-0648">Protein biosynthesis</keyword>
<dbReference type="AlphaFoldDB" id="A0A1Z1MJ03"/>
<dbReference type="FunFam" id="3.40.50.300:FF:000019">
    <property type="entry name" value="Translation initiation factor IF-2"/>
    <property type="match status" value="1"/>
</dbReference>
<dbReference type="InterPro" id="IPR027417">
    <property type="entry name" value="P-loop_NTPase"/>
</dbReference>
<evidence type="ECO:0000259" key="9">
    <source>
        <dbReference type="PROSITE" id="PS51722"/>
    </source>
</evidence>
<geneLocation type="chloroplast" evidence="10"/>
<reference evidence="10" key="1">
    <citation type="journal article" date="2017" name="J. Phycol.">
        <title>Analysis of chloroplast genomes and a supermatrix inform reclassification of the Rhodomelaceae (Rhodophyta).</title>
        <authorList>
            <person name="Diaz-Tapia P."/>
            <person name="Maggs C.A."/>
            <person name="West J.A."/>
            <person name="Verbruggen H."/>
        </authorList>
    </citation>
    <scope>NUCLEOTIDE SEQUENCE</scope>
    <source>
        <strain evidence="10">PD931</strain>
    </source>
</reference>
<dbReference type="InterPro" id="IPR023115">
    <property type="entry name" value="TIF_IF2_dom3"/>
</dbReference>
<dbReference type="PROSITE" id="PS51722">
    <property type="entry name" value="G_TR_2"/>
    <property type="match status" value="1"/>
</dbReference>
<proteinExistence type="inferred from homology"/>
<keyword evidence="10" id="KW-0150">Chloroplast</keyword>
<name>A0A1Z1MJ03_9FLOR</name>
<evidence type="ECO:0000313" key="10">
    <source>
        <dbReference type="EMBL" id="ARW65795.1"/>
    </source>
</evidence>
<dbReference type="InterPro" id="IPR006847">
    <property type="entry name" value="IF2_N"/>
</dbReference>
<sequence>MVSMDYKQYTIFQNSFYKITSSLCNLEYYEDILFLTNPKILISNINNSNFLVDVKEIISADDKSRNTTSVKFDKKYKSLANNDNQDSSKSKKNKSKLGKSKNRNDNNEVKKFTIISDDLFTSDSNSRSALKLRKSNLKNKKNRSIIENSSDHTVVEYLDKEDADHNFIYSTESSKNLFIDNPLSIKEFSLKINISEAEIITYLFLNKGISATINEILDFNMCSDLAKYYGFNVLRSQIHNISSIVNVPKYESSSVINERSPVITIFGHVDHGKTTLLDSILKTNLVDKERGGITQSISAHEIFHQYKSREFKLVFLDTPGHQSFKSMRLRGATITDIVLLIVAVDDGLKPQTIESINYIKDMSLKCIVVLTKSDKLINNVQQIKKDLATYDLLCDDWGGNINCIEVSAINSYNIDKLLSQICLIAESQKLLANPQDLASGVIIDGFLNKKQGPIAILVIQNGTLKMGDIIVSENVLGKVKSIVSFAGGKLEVAGPSSVVKVLCFSSVPRAGSTFLVFDNEKEAKRYSNNYLNLEPSSLPLTILNKRISLTNQVNQKQLNLIIKADTQGSLEAIIDLLSNISQLKVQINIITASFGNITNNDIHLAMTTKSSILAFNVNVLSKINNLIKQYKINFNIFYVIYDLLNYVQSLMLDLIDPEYNMTLTGNILVQTIFKMNKGFVAGCLVTNGKVNYTSYIYVYRKNIIVYKGYINSLKYMKNDVQEVFAPSECGLMSDFQEWQQSDLIEAYDTVAKDKEL</sequence>
<dbReference type="CDD" id="cd01887">
    <property type="entry name" value="IF2_eIF5B"/>
    <property type="match status" value="1"/>
</dbReference>
<keyword evidence="5" id="KW-0342">GTP-binding</keyword>
<dbReference type="SUPFAM" id="SSF52156">
    <property type="entry name" value="Initiation factor IF2/eIF5b, domain 3"/>
    <property type="match status" value="1"/>
</dbReference>
<dbReference type="NCBIfam" id="TIGR00487">
    <property type="entry name" value="IF-2"/>
    <property type="match status" value="1"/>
</dbReference>
<evidence type="ECO:0000256" key="7">
    <source>
        <dbReference type="ARBA" id="ARBA00044105"/>
    </source>
</evidence>
<dbReference type="Gene3D" id="2.40.30.10">
    <property type="entry name" value="Translation factors"/>
    <property type="match status" value="2"/>
</dbReference>
<dbReference type="GeneID" id="33358834"/>
<dbReference type="SUPFAM" id="SSF50447">
    <property type="entry name" value="Translation proteins"/>
    <property type="match status" value="2"/>
</dbReference>
<evidence type="ECO:0000256" key="4">
    <source>
        <dbReference type="ARBA" id="ARBA00022917"/>
    </source>
</evidence>
<evidence type="ECO:0000256" key="5">
    <source>
        <dbReference type="ARBA" id="ARBA00023134"/>
    </source>
</evidence>
<keyword evidence="3" id="KW-0547">Nucleotide-binding</keyword>
<dbReference type="Pfam" id="PF00009">
    <property type="entry name" value="GTP_EFTU"/>
    <property type="match status" value="1"/>
</dbReference>
<dbReference type="FunFam" id="3.40.50.10050:FF:000001">
    <property type="entry name" value="Translation initiation factor IF-2"/>
    <property type="match status" value="1"/>
</dbReference>
<evidence type="ECO:0000256" key="3">
    <source>
        <dbReference type="ARBA" id="ARBA00022741"/>
    </source>
</evidence>
<dbReference type="InterPro" id="IPR053905">
    <property type="entry name" value="EF-G-like_DII"/>
</dbReference>
<dbReference type="InterPro" id="IPR044145">
    <property type="entry name" value="IF2_II"/>
</dbReference>
<comment type="function">
    <text evidence="6">One of the essential components for the initiation of protein synthesis. Protects formylmethionyl-tRNA from spontaneous hydrolysis and promotes its binding to the 30S ribosomal subunits. Also involved in the hydrolysis of GTP during the formation of the 70S ribosomal complex.</text>
</comment>
<dbReference type="NCBIfam" id="TIGR00231">
    <property type="entry name" value="small_GTP"/>
    <property type="match status" value="1"/>
</dbReference>